<evidence type="ECO:0000313" key="1">
    <source>
        <dbReference type="EMBL" id="KAH7906829.1"/>
    </source>
</evidence>
<dbReference type="Proteomes" id="UP000790377">
    <property type="component" value="Unassembled WGS sequence"/>
</dbReference>
<reference evidence="1" key="1">
    <citation type="journal article" date="2021" name="New Phytol.">
        <title>Evolutionary innovations through gain and loss of genes in the ectomycorrhizal Boletales.</title>
        <authorList>
            <person name="Wu G."/>
            <person name="Miyauchi S."/>
            <person name="Morin E."/>
            <person name="Kuo A."/>
            <person name="Drula E."/>
            <person name="Varga T."/>
            <person name="Kohler A."/>
            <person name="Feng B."/>
            <person name="Cao Y."/>
            <person name="Lipzen A."/>
            <person name="Daum C."/>
            <person name="Hundley H."/>
            <person name="Pangilinan J."/>
            <person name="Johnson J."/>
            <person name="Barry K."/>
            <person name="LaButti K."/>
            <person name="Ng V."/>
            <person name="Ahrendt S."/>
            <person name="Min B."/>
            <person name="Choi I.G."/>
            <person name="Park H."/>
            <person name="Plett J.M."/>
            <person name="Magnuson J."/>
            <person name="Spatafora J.W."/>
            <person name="Nagy L.G."/>
            <person name="Henrissat B."/>
            <person name="Grigoriev I.V."/>
            <person name="Yang Z.L."/>
            <person name="Xu J."/>
            <person name="Martin F.M."/>
        </authorList>
    </citation>
    <scope>NUCLEOTIDE SEQUENCE</scope>
    <source>
        <strain evidence="1">ATCC 28755</strain>
    </source>
</reference>
<dbReference type="EMBL" id="MU267970">
    <property type="protein sequence ID" value="KAH7906829.1"/>
    <property type="molecule type" value="Genomic_DNA"/>
</dbReference>
<gene>
    <name evidence="1" type="ORF">BJ138DRAFT_576496</name>
</gene>
<name>A0ACB8A1F9_9AGAM</name>
<comment type="caution">
    <text evidence="1">The sequence shown here is derived from an EMBL/GenBank/DDBJ whole genome shotgun (WGS) entry which is preliminary data.</text>
</comment>
<organism evidence="1 2">
    <name type="scientific">Hygrophoropsis aurantiaca</name>
    <dbReference type="NCBI Taxonomy" id="72124"/>
    <lineage>
        <taxon>Eukaryota</taxon>
        <taxon>Fungi</taxon>
        <taxon>Dikarya</taxon>
        <taxon>Basidiomycota</taxon>
        <taxon>Agaricomycotina</taxon>
        <taxon>Agaricomycetes</taxon>
        <taxon>Agaricomycetidae</taxon>
        <taxon>Boletales</taxon>
        <taxon>Coniophorineae</taxon>
        <taxon>Hygrophoropsidaceae</taxon>
        <taxon>Hygrophoropsis</taxon>
    </lineage>
</organism>
<protein>
    <submittedName>
        <fullName evidence="1">Uncharacterized protein</fullName>
    </submittedName>
</protein>
<proteinExistence type="predicted"/>
<evidence type="ECO:0000313" key="2">
    <source>
        <dbReference type="Proteomes" id="UP000790377"/>
    </source>
</evidence>
<sequence>MFKLFAILVTVLVAYVHAAVALAQANYSIELWSGYSFTGHSEHHHDTLSHKIHNSGSVRCSRCMETQSKDIRGKLKSWKYVTGNHFSNDDIQLRFYSDGNCENSYSYFWDGFGPFAIKSMPKDMQGAQSHRVCRYDLCQGDSCPVYT</sequence>
<keyword evidence="2" id="KW-1185">Reference proteome</keyword>
<accession>A0ACB8A1F9</accession>